<evidence type="ECO:0000313" key="1">
    <source>
        <dbReference type="EMBL" id="MBK4726960.1"/>
    </source>
</evidence>
<keyword evidence="2" id="KW-1185">Reference proteome</keyword>
<comment type="caution">
    <text evidence="1">The sequence shown here is derived from an EMBL/GenBank/DDBJ whole genome shotgun (WGS) entry which is preliminary data.</text>
</comment>
<accession>A0ACC5RR61</accession>
<dbReference type="Proteomes" id="UP000633731">
    <property type="component" value="Unassembled WGS sequence"/>
</dbReference>
<dbReference type="EMBL" id="JAEOXF010000011">
    <property type="protein sequence ID" value="MBK4726960.1"/>
    <property type="molecule type" value="Genomic_DNA"/>
</dbReference>
<protein>
    <submittedName>
        <fullName evidence="1">OmpA family protein</fullName>
    </submittedName>
</protein>
<reference evidence="1" key="1">
    <citation type="submission" date="2021-01" db="EMBL/GenBank/DDBJ databases">
        <title>Draft genome of Pantoea agglomerans Eh 335.</title>
        <authorList>
            <person name="Emsley S.A."/>
            <person name="Oline D.K."/>
            <person name="Saw J.H."/>
            <person name="Ushijima B."/>
            <person name="Videau P."/>
            <person name="Koyack M.J."/>
        </authorList>
    </citation>
    <scope>NUCLEOTIDE SEQUENCE</scope>
    <source>
        <strain evidence="1">Eh 335</strain>
    </source>
</reference>
<gene>
    <name evidence="1" type="ORF">JJL49_17170</name>
</gene>
<evidence type="ECO:0000313" key="2">
    <source>
        <dbReference type="Proteomes" id="UP000633731"/>
    </source>
</evidence>
<organism evidence="1 2">
    <name type="scientific">Enterobacter agglomerans</name>
    <name type="common">Erwinia herbicola</name>
    <name type="synonym">Pantoea agglomerans</name>
    <dbReference type="NCBI Taxonomy" id="549"/>
    <lineage>
        <taxon>Bacteria</taxon>
        <taxon>Pseudomonadati</taxon>
        <taxon>Pseudomonadota</taxon>
        <taxon>Gammaproteobacteria</taxon>
        <taxon>Enterobacterales</taxon>
        <taxon>Erwiniaceae</taxon>
        <taxon>Pantoea</taxon>
        <taxon>Pantoea agglomerans group</taxon>
    </lineage>
</organism>
<sequence length="162" mass="17466">MMKKIRMMTGLVLALLLAACQSAPQGKFSPEQISAMRSQGFSEIPEGWMLGISEKILFGKNKSELTPESVATVQRMAKLLSNTGLHHARLDGHTDNYGDEKYNQALSLKRANVVADAWASGAGVPRSNITTRGLGDSDPVQSNKTSQGRAENRRVAVVISAP</sequence>
<proteinExistence type="predicted"/>
<name>A0ACC5RR61_ENTAG</name>